<keyword evidence="2" id="KW-1185">Reference proteome</keyword>
<dbReference type="Proteomes" id="UP000824533">
    <property type="component" value="Linkage Group LG25"/>
</dbReference>
<organism evidence="1 2">
    <name type="scientific">Dendrolimus kikuchii</name>
    <dbReference type="NCBI Taxonomy" id="765133"/>
    <lineage>
        <taxon>Eukaryota</taxon>
        <taxon>Metazoa</taxon>
        <taxon>Ecdysozoa</taxon>
        <taxon>Arthropoda</taxon>
        <taxon>Hexapoda</taxon>
        <taxon>Insecta</taxon>
        <taxon>Pterygota</taxon>
        <taxon>Neoptera</taxon>
        <taxon>Endopterygota</taxon>
        <taxon>Lepidoptera</taxon>
        <taxon>Glossata</taxon>
        <taxon>Ditrysia</taxon>
        <taxon>Bombycoidea</taxon>
        <taxon>Lasiocampidae</taxon>
        <taxon>Dendrolimus</taxon>
    </lineage>
</organism>
<evidence type="ECO:0000313" key="1">
    <source>
        <dbReference type="EMBL" id="KAJ0171047.1"/>
    </source>
</evidence>
<reference evidence="1 2" key="1">
    <citation type="journal article" date="2021" name="Front. Genet.">
        <title>Chromosome-Level Genome Assembly Reveals Significant Gene Expansion in the Toll and IMD Signaling Pathways of Dendrolimus kikuchii.</title>
        <authorList>
            <person name="Zhou J."/>
            <person name="Wu P."/>
            <person name="Xiong Z."/>
            <person name="Liu N."/>
            <person name="Zhao N."/>
            <person name="Ji M."/>
            <person name="Qiu Y."/>
            <person name="Yang B."/>
        </authorList>
    </citation>
    <scope>NUCLEOTIDE SEQUENCE [LARGE SCALE GENOMIC DNA]</scope>
    <source>
        <strain evidence="1">Ann1</strain>
    </source>
</reference>
<evidence type="ECO:0000313" key="2">
    <source>
        <dbReference type="Proteomes" id="UP000824533"/>
    </source>
</evidence>
<accession>A0ACC1CHJ4</accession>
<comment type="caution">
    <text evidence="1">The sequence shown here is derived from an EMBL/GenBank/DDBJ whole genome shotgun (WGS) entry which is preliminary data.</text>
</comment>
<dbReference type="EMBL" id="CM034411">
    <property type="protein sequence ID" value="KAJ0171047.1"/>
    <property type="molecule type" value="Genomic_DNA"/>
</dbReference>
<protein>
    <submittedName>
        <fullName evidence="1">Uncharacterized protein</fullName>
    </submittedName>
</protein>
<sequence length="2506" mass="278714">MDNMASNVSLRNTKQRKDNLIARKQDKSPEKTIRGTRGAYRGIPSTSKRNEENETGSTERLDRPKKFISTNKSSYGLGKRPDFSLKNRNVHLASSRYGQMTSGLHSHSHQISQPPAHHLESTTVLPPKEKTVHGKEKTFKVVVGNEVGVMKTPVLGPRPYNALAIIHTQQSNTFDMLNSLTTSVANQPVVGAYRRRSSGQGPLCDLELDDSGNKLVARLEDDAFISEQDLEENIEIATGTAKGLQHPPVDVTGEEQPQEPQNGLVYGPIYELDKLEPKDKQKQDKEDEEEPIGVSPCGRFFKYDKEVGRGSFKTVYHGLDTQTGVAVAWCELLEKKLNKTERLRFREEADMLKKLQHPNIVRFYNYWEGTVAKKKNIVLITELMLSGTLKAYLRRFKRINPKVLKSWCRQILKGLNFLHSRTPPIIHRDLKCDNIFITGTTGSVKIGDLGLATLKNRSFAKSVIGTPEFMAPEMYEEHYDESVDVYAFGMCMLEMATGEYPYSECNGPAQIYKKVVAGVKPQSLEKVAIPEVRDIIESCIRPNKGDRPKVKDLLNHEFFGEDIGLRLEIVGRDLVTSSDITKIKFRLKIIDPKKRLSYTHKENEAIQFEFDMEHDDCEEIANEMAKAGLIMEEDARIVFKLLKSQLISLNRERSEKKAQMLFNQEVIMEQNRQQQLYEQQLIQMKMMQNQQPGPVEQVKAGLLNGVGPPPLAAVQLDQQSQLLQAQQQLLQQLNSEETAMKLLQHNLMQARMSPSLTTDQQLLQQQALIEHKLKQQAFMEQNLLNQHMLEQSVQGQVLMEQQVPQNLMEQNPSQPQLQPTLLNQQLSAEINNQNQVLQQHLIHQQQNLIAQQAAAIQQKQYEEQYTAQENIVTAPQNIITGQVLDPSLQNLQNILAQIIQRPDSLQSRKESESENQQMVQQQQQVAQQQEPMDMQSQEEHLQQNMQNLINSQMQQQVNYQQNQQFVQPILSGAVDPSILAQQHQVAQAQQQVAHAQQQLNMQKQMLAQQQLALQQQMFSHQHLQMPGQTLSPQQLKNLQHQQYLAQQQLQIQTQQNIIDQQNLALFAQKQQLMGQQHQKMEEMLRSQRPPYQRQGSEQSQISTADVHDHNFMSEYQKPLLQPQMSVDHLQYQNQYMEMQKNQAFEDHYHPHMRLMQGQSLPHNMQMAHNFMVQQERQISSHEGTPVQNYAANPLQMYQQSQNQVQMMQYQVENTIPSSIATSIPQTIHQDTSKQQINSSIQQSMIPQTMQSIPQSMQQPIQTLPQPTQSVPQSMSQPVQSIPQPMQSVQQPQQIQTMPQQQNVQTMSQGQVIQQSHGVPVQTLPQSVQSYPQPISSIPQTMQGMQSIPQSASQPIQSQNVILQPQTMISQQTISQPQAMTTQQVTTQLQPMTSQSSVSQPQPNQSQPQTMPSQPMASQIQPMTSQPQPMTSQSQSIPTQQQSQQNPQEIVLQKLNLPPEQINGNGGQKEQFLTPMTDFPIGGNHQEIQRQPELSSVEEKQAESQQDVGTAIPSPIASEKKSRGSKKRSREKDKLPKLTVLEVKEGANVVECQLESKTKTVTFKFDVTDVNPEEIASNLVSNNLLPEWQSAAFMELIKDIVNQLIANPGVTPVLNPQQHVALRLNIDKTDYDSEATEREENLTDSNQDNSECTTPTASHDNIAAELAYDHTEQPEPGQEPVAPKVTHVDTVTRKISTASSIGSNQSDGGPLAPERSGSTESQNGEKKPSKPTRKISRFLVSPVVDRENVAEDKIPEVEPKFPEPLREVPKETQVNGLPEKEKEVIPQVPTHQYTAPTQSLPQNTTDLKPVEVTAQAESKPEVPLPQIPAPLPVTVPIQPVLNPMMGATLQPNLTTPLQIATDTPLLGLSQVGTPIGADLGLNMGMGQSLPLAHQTLTPTPGVNEALPNAENIQRMLLKQNIMNQQQNLSGPNLLGLLNQPSFPQPDLSLHSTILNNAQPAAQMVPGRLPQQYHQQKYYQPMLATANDFIVQQQALQTSVNQQLGQSLGVGFGLAPPGLGGPALGLHHQNMGLTAQNLGLNQNLMGQNISQNLGLASQNLGLGGQNLIGGQNLGLGGQNLALGGQNLALMGQNLGQLVAQRTMHHALARRAVDMEMSMNSVNSTGSSQPSTPNKSHSYSDYMLTLQHKLSSISNSGPVSPQSPVEYSPALSPTHRPMPLGHAMPKAEGAEAPDGGTLKGRHVAQLADLDHELSKISLHYKHNAPKDVFIEHHPEEHEMLAANINDSSVNTYEEVGVGVGVEWECRSSRFVVSRAAPCRGYSLCRLLPEQHAKEKLEMLSGSGTFVAEGGLDEVSVLDNNSSYEEASSAHETYVITAPKAHSYLVCDALADLVATIIDPARTREMETTKTSPGSPPADAEAPRSFLIVDPCREMTCAVVDAALALHEDPAFAPYHDPACAGPCPCDAAHDGGDAVSASEELCRWRGVEVEGRPWREGAPASAGAAPEGARCRLLTHTAHALSAEIVVEETLTDKAVCRQVVLLSVRPAL</sequence>
<gene>
    <name evidence="1" type="ORF">K1T71_013246</name>
</gene>
<proteinExistence type="predicted"/>
<name>A0ACC1CHJ4_9NEOP</name>